<dbReference type="PROSITE" id="PS52045">
    <property type="entry name" value="NEPROSIN_PEP_CD"/>
    <property type="match status" value="1"/>
</dbReference>
<accession>R0GZJ8</accession>
<evidence type="ECO:0000313" key="2">
    <source>
        <dbReference type="EMBL" id="EOA22364.1"/>
    </source>
</evidence>
<evidence type="ECO:0000259" key="1">
    <source>
        <dbReference type="PROSITE" id="PS52045"/>
    </source>
</evidence>
<dbReference type="PANTHER" id="PTHR31589">
    <property type="entry name" value="PROTEIN, PUTATIVE (DUF239)-RELATED-RELATED"/>
    <property type="match status" value="1"/>
</dbReference>
<organism evidence="2 3">
    <name type="scientific">Capsella rubella</name>
    <dbReference type="NCBI Taxonomy" id="81985"/>
    <lineage>
        <taxon>Eukaryota</taxon>
        <taxon>Viridiplantae</taxon>
        <taxon>Streptophyta</taxon>
        <taxon>Embryophyta</taxon>
        <taxon>Tracheophyta</taxon>
        <taxon>Spermatophyta</taxon>
        <taxon>Magnoliopsida</taxon>
        <taxon>eudicotyledons</taxon>
        <taxon>Gunneridae</taxon>
        <taxon>Pentapetalae</taxon>
        <taxon>rosids</taxon>
        <taxon>malvids</taxon>
        <taxon>Brassicales</taxon>
        <taxon>Brassicaceae</taxon>
        <taxon>Camelineae</taxon>
        <taxon>Capsella</taxon>
    </lineage>
</organism>
<dbReference type="PANTHER" id="PTHR31589:SF222">
    <property type="entry name" value="RRM DOMAIN-CONTAINING PROTEIN"/>
    <property type="match status" value="1"/>
</dbReference>
<protein>
    <recommendedName>
        <fullName evidence="1">Neprosin PEP catalytic domain-containing protein</fullName>
    </recommendedName>
</protein>
<dbReference type="InterPro" id="IPR004314">
    <property type="entry name" value="Neprosin"/>
</dbReference>
<feature type="domain" description="Neprosin PEP catalytic" evidence="1">
    <location>
        <begin position="1"/>
        <end position="245"/>
    </location>
</feature>
<dbReference type="AlphaFoldDB" id="R0GZJ8"/>
<dbReference type="Pfam" id="PF03080">
    <property type="entry name" value="Neprosin"/>
    <property type="match status" value="1"/>
</dbReference>
<keyword evidence="3" id="KW-1185">Reference proteome</keyword>
<dbReference type="eggNOG" id="ENOG502QSP9">
    <property type="taxonomic scope" value="Eukaryota"/>
</dbReference>
<dbReference type="Proteomes" id="UP000029121">
    <property type="component" value="Unassembled WGS sequence"/>
</dbReference>
<name>R0GZJ8_9BRAS</name>
<dbReference type="Gene3D" id="3.90.1320.10">
    <property type="entry name" value="Outer-capsid protein sigma 3, large lobe"/>
    <property type="match status" value="1"/>
</dbReference>
<feature type="non-terminal residue" evidence="2">
    <location>
        <position position="245"/>
    </location>
</feature>
<gene>
    <name evidence="2" type="ORF">CARUB_v10002993mg</name>
</gene>
<dbReference type="InterPro" id="IPR053168">
    <property type="entry name" value="Glutamic_endopeptidase"/>
</dbReference>
<evidence type="ECO:0000313" key="3">
    <source>
        <dbReference type="Proteomes" id="UP000029121"/>
    </source>
</evidence>
<proteinExistence type="predicted"/>
<dbReference type="KEGG" id="crb:17881783"/>
<dbReference type="OrthoDB" id="1858978at2759"/>
<dbReference type="EMBL" id="KB870810">
    <property type="protein sequence ID" value="EOA22364.1"/>
    <property type="molecule type" value="Genomic_DNA"/>
</dbReference>
<reference evidence="3" key="1">
    <citation type="journal article" date="2013" name="Nat. Genet.">
        <title>The Capsella rubella genome and the genomic consequences of rapid mating system evolution.</title>
        <authorList>
            <person name="Slotte T."/>
            <person name="Hazzouri K.M."/>
            <person name="Agren J.A."/>
            <person name="Koenig D."/>
            <person name="Maumus F."/>
            <person name="Guo Y.L."/>
            <person name="Steige K."/>
            <person name="Platts A.E."/>
            <person name="Escobar J.S."/>
            <person name="Newman L.K."/>
            <person name="Wang W."/>
            <person name="Mandakova T."/>
            <person name="Vello E."/>
            <person name="Smith L.M."/>
            <person name="Henz S.R."/>
            <person name="Steffen J."/>
            <person name="Takuno S."/>
            <person name="Brandvain Y."/>
            <person name="Coop G."/>
            <person name="Andolfatto P."/>
            <person name="Hu T.T."/>
            <person name="Blanchette M."/>
            <person name="Clark R.M."/>
            <person name="Quesneville H."/>
            <person name="Nordborg M."/>
            <person name="Gaut B.S."/>
            <person name="Lysak M.A."/>
            <person name="Jenkins J."/>
            <person name="Grimwood J."/>
            <person name="Chapman J."/>
            <person name="Prochnik S."/>
            <person name="Shu S."/>
            <person name="Rokhsar D."/>
            <person name="Schmutz J."/>
            <person name="Weigel D."/>
            <person name="Wright S.I."/>
        </authorList>
    </citation>
    <scope>NUCLEOTIDE SEQUENCE [LARGE SCALE GENOMIC DNA]</scope>
    <source>
        <strain evidence="3">cv. Monte Gargano</strain>
    </source>
</reference>
<sequence length="245" mass="27555">MQYAIVSYEDNTKLYGTKAVLNVWDPAIEEGAAEMSLAQIWIASGDYETADLNTIEVGWQVLPQMYNDIRPRLFLFWTGNTYRSGCYNVRCSGFIQTSGSIVVGGPIAPVSSLGGIQTELTVFVWKDRKSGNWWLSLGVSIVGYWPAELFTTLADHAAYVQWGGEILNKQPLGRHTTTQMGSGHFPDEGFGRSGYFRNLEYVDYNNRLESVPVQKLGIIVTNPDCYKVKHLFSDDWKTQFYYGGP</sequence>